<dbReference type="RefSeq" id="WP_074461740.1">
    <property type="nucleotide sequence ID" value="NZ_FMUR01000006.1"/>
</dbReference>
<reference evidence="2" key="1">
    <citation type="submission" date="2016-10" db="EMBL/GenBank/DDBJ databases">
        <authorList>
            <person name="Varghese N."/>
            <person name="Submissions S."/>
        </authorList>
    </citation>
    <scope>NUCLEOTIDE SEQUENCE [LARGE SCALE GENOMIC DNA]</scope>
    <source>
        <strain evidence="2">XBD2006</strain>
    </source>
</reference>
<name>A0A1G5CAZ3_9FIRM</name>
<dbReference type="Proteomes" id="UP000183047">
    <property type="component" value="Unassembled WGS sequence"/>
</dbReference>
<dbReference type="AlphaFoldDB" id="A0A1G5CAZ3"/>
<proteinExistence type="predicted"/>
<dbReference type="EMBL" id="FMUR01000006">
    <property type="protein sequence ID" value="SCX99562.1"/>
    <property type="molecule type" value="Genomic_DNA"/>
</dbReference>
<evidence type="ECO:0000313" key="2">
    <source>
        <dbReference type="Proteomes" id="UP000183047"/>
    </source>
</evidence>
<protein>
    <submittedName>
        <fullName evidence="1">Uncharacterized protein</fullName>
    </submittedName>
</protein>
<dbReference type="PROSITE" id="PS51257">
    <property type="entry name" value="PROKAR_LIPOPROTEIN"/>
    <property type="match status" value="1"/>
</dbReference>
<keyword evidence="2" id="KW-1185">Reference proteome</keyword>
<organism evidence="1 2">
    <name type="scientific">Butyrivibrio hungatei</name>
    <dbReference type="NCBI Taxonomy" id="185008"/>
    <lineage>
        <taxon>Bacteria</taxon>
        <taxon>Bacillati</taxon>
        <taxon>Bacillota</taxon>
        <taxon>Clostridia</taxon>
        <taxon>Lachnospirales</taxon>
        <taxon>Lachnospiraceae</taxon>
        <taxon>Butyrivibrio</taxon>
    </lineage>
</organism>
<dbReference type="OrthoDB" id="2070651at2"/>
<evidence type="ECO:0000313" key="1">
    <source>
        <dbReference type="EMBL" id="SCX99562.1"/>
    </source>
</evidence>
<accession>A0A1G5CAZ3</accession>
<sequence>MKVGKIFLVMLCLLLTACGDNKEPVSGDICSDVSIEEATNTYKAVRTNLDNPIAPSCSEKEDDERYRSFFEKEFVDTASNLWGQLWMPSFLFTYVDFDKNGSDELVIGDGEGSYFVITEVNGKYNKSGSYGWLQNYGPLPSKHVGNGYFITMADGGSFTELTHYEPAINDMGIIAYLNGNYKSNRGSCWDLYILKEGGVPNIHKINDYEDCYGNPNYMHSSLDYSDYDYDVDFNFKYFKGEGGLVMNELGLKYADLVKSHDGENWLEELTWRSVGEMVFMNSKIYSTKNISSEMSHLLSDVTMTVCIYINENENIDTIEDYINSYGYDRDGFIGMIQDRVMFEDKYVRYNGKISHNQIITDDGSSMPCDEFYELVRDVLKNS</sequence>
<gene>
    <name evidence="1" type="ORF">SAMN02910451_01022</name>
</gene>